<evidence type="ECO:0000313" key="3">
    <source>
        <dbReference type="Proteomes" id="UP000613177"/>
    </source>
</evidence>
<accession>A0A8H7SZH3</accession>
<dbReference type="Gene3D" id="3.40.630.30">
    <property type="match status" value="1"/>
</dbReference>
<organism evidence="2 3">
    <name type="scientific">Thamnidium elegans</name>
    <dbReference type="NCBI Taxonomy" id="101142"/>
    <lineage>
        <taxon>Eukaryota</taxon>
        <taxon>Fungi</taxon>
        <taxon>Fungi incertae sedis</taxon>
        <taxon>Mucoromycota</taxon>
        <taxon>Mucoromycotina</taxon>
        <taxon>Mucoromycetes</taxon>
        <taxon>Mucorales</taxon>
        <taxon>Mucorineae</taxon>
        <taxon>Mucoraceae</taxon>
        <taxon>Thamnidium</taxon>
    </lineage>
</organism>
<feature type="domain" description="N-acetyltransferase" evidence="1">
    <location>
        <begin position="7"/>
        <end position="161"/>
    </location>
</feature>
<dbReference type="PANTHER" id="PTHR13355">
    <property type="entry name" value="GLUCOSAMINE 6-PHOSPHATE N-ACETYLTRANSFERASE"/>
    <property type="match status" value="1"/>
</dbReference>
<sequence length="161" mass="18629">MSKYSNVSIKHLQTVEERKDSLKVRIPVFVDEQKYTLESELDIYDDVSQHFVAYCDKERQDGTVEKHVPVGTIRLTPKPDHLAKLSRFAVLSDARGLHIGQQLVKAFIQYCKENDFDKIVLHSRYEGRGFYAKMGFVIEEGDDAIFDEDGAPTIRMWMRSL</sequence>
<dbReference type="OrthoDB" id="329272at2759"/>
<dbReference type="Pfam" id="PF00583">
    <property type="entry name" value="Acetyltransf_1"/>
    <property type="match status" value="1"/>
</dbReference>
<dbReference type="InterPro" id="IPR000182">
    <property type="entry name" value="GNAT_dom"/>
</dbReference>
<evidence type="ECO:0000259" key="1">
    <source>
        <dbReference type="PROSITE" id="PS51186"/>
    </source>
</evidence>
<dbReference type="EMBL" id="JAEPRE010000010">
    <property type="protein sequence ID" value="KAG2237043.1"/>
    <property type="molecule type" value="Genomic_DNA"/>
</dbReference>
<dbReference type="SUPFAM" id="SSF55729">
    <property type="entry name" value="Acyl-CoA N-acyltransferases (Nat)"/>
    <property type="match status" value="1"/>
</dbReference>
<name>A0A8H7SZH3_9FUNG</name>
<dbReference type="PROSITE" id="PS51186">
    <property type="entry name" value="GNAT"/>
    <property type="match status" value="1"/>
</dbReference>
<dbReference type="AlphaFoldDB" id="A0A8H7SZH3"/>
<comment type="caution">
    <text evidence="2">The sequence shown here is derived from an EMBL/GenBank/DDBJ whole genome shotgun (WGS) entry which is preliminary data.</text>
</comment>
<dbReference type="PANTHER" id="PTHR13355:SF22">
    <property type="entry name" value="SLL0786 PROTEIN"/>
    <property type="match status" value="1"/>
</dbReference>
<gene>
    <name evidence="2" type="ORF">INT48_001811</name>
</gene>
<dbReference type="UniPathway" id="UPA00113">
    <property type="reaction ID" value="UER00529"/>
</dbReference>
<dbReference type="Proteomes" id="UP000613177">
    <property type="component" value="Unassembled WGS sequence"/>
</dbReference>
<proteinExistence type="predicted"/>
<dbReference type="InterPro" id="IPR039143">
    <property type="entry name" value="GNPNAT1-like"/>
</dbReference>
<dbReference type="CDD" id="cd04301">
    <property type="entry name" value="NAT_SF"/>
    <property type="match status" value="1"/>
</dbReference>
<protein>
    <recommendedName>
        <fullName evidence="1">N-acetyltransferase domain-containing protein</fullName>
    </recommendedName>
</protein>
<dbReference type="InterPro" id="IPR016181">
    <property type="entry name" value="Acyl_CoA_acyltransferase"/>
</dbReference>
<keyword evidence="3" id="KW-1185">Reference proteome</keyword>
<reference evidence="2" key="1">
    <citation type="submission" date="2021-01" db="EMBL/GenBank/DDBJ databases">
        <title>Metabolic potential, ecology and presence of endohyphal bacteria is reflected in genomic diversity of Mucoromycotina.</title>
        <authorList>
            <person name="Muszewska A."/>
            <person name="Okrasinska A."/>
            <person name="Steczkiewicz K."/>
            <person name="Drgas O."/>
            <person name="Orlowska M."/>
            <person name="Perlinska-Lenart U."/>
            <person name="Aleksandrzak-Piekarczyk T."/>
            <person name="Szatraj K."/>
            <person name="Zielenkiewicz U."/>
            <person name="Pilsyk S."/>
            <person name="Malc E."/>
            <person name="Mieczkowski P."/>
            <person name="Kruszewska J.S."/>
            <person name="Biernat P."/>
            <person name="Pawlowska J."/>
        </authorList>
    </citation>
    <scope>NUCLEOTIDE SEQUENCE</scope>
    <source>
        <strain evidence="2">WA0000018081</strain>
    </source>
</reference>
<evidence type="ECO:0000313" key="2">
    <source>
        <dbReference type="EMBL" id="KAG2237043.1"/>
    </source>
</evidence>
<dbReference type="GO" id="GO:0006048">
    <property type="term" value="P:UDP-N-acetylglucosamine biosynthetic process"/>
    <property type="evidence" value="ECO:0007669"/>
    <property type="project" value="UniProtKB-UniPathway"/>
</dbReference>
<dbReference type="GO" id="GO:0008080">
    <property type="term" value="F:N-acetyltransferase activity"/>
    <property type="evidence" value="ECO:0007669"/>
    <property type="project" value="TreeGrafter"/>
</dbReference>